<dbReference type="EMBL" id="GBXM01081025">
    <property type="protein sequence ID" value="JAH27552.1"/>
    <property type="molecule type" value="Transcribed_RNA"/>
</dbReference>
<keyword evidence="1" id="KW-0472">Membrane</keyword>
<name>A0A0E9RFG2_ANGAN</name>
<dbReference type="AlphaFoldDB" id="A0A0E9RFG2"/>
<protein>
    <submittedName>
        <fullName evidence="2">Uncharacterized protein</fullName>
    </submittedName>
</protein>
<keyword evidence="1" id="KW-0812">Transmembrane</keyword>
<proteinExistence type="predicted"/>
<keyword evidence="1" id="KW-1133">Transmembrane helix</keyword>
<reference evidence="2" key="1">
    <citation type="submission" date="2014-11" db="EMBL/GenBank/DDBJ databases">
        <authorList>
            <person name="Amaro Gonzalez C."/>
        </authorList>
    </citation>
    <scope>NUCLEOTIDE SEQUENCE</scope>
</reference>
<evidence type="ECO:0000313" key="2">
    <source>
        <dbReference type="EMBL" id="JAH27552.1"/>
    </source>
</evidence>
<organism evidence="2">
    <name type="scientific">Anguilla anguilla</name>
    <name type="common">European freshwater eel</name>
    <name type="synonym">Muraena anguilla</name>
    <dbReference type="NCBI Taxonomy" id="7936"/>
    <lineage>
        <taxon>Eukaryota</taxon>
        <taxon>Metazoa</taxon>
        <taxon>Chordata</taxon>
        <taxon>Craniata</taxon>
        <taxon>Vertebrata</taxon>
        <taxon>Euteleostomi</taxon>
        <taxon>Actinopterygii</taxon>
        <taxon>Neopterygii</taxon>
        <taxon>Teleostei</taxon>
        <taxon>Anguilliformes</taxon>
        <taxon>Anguillidae</taxon>
        <taxon>Anguilla</taxon>
    </lineage>
</organism>
<accession>A0A0E9RFG2</accession>
<sequence length="35" mass="3901">MVGNVGIALPAGCLFIINICLIYVHKFKKYTEALF</sequence>
<evidence type="ECO:0000256" key="1">
    <source>
        <dbReference type="SAM" id="Phobius"/>
    </source>
</evidence>
<feature type="transmembrane region" description="Helical" evidence="1">
    <location>
        <begin position="6"/>
        <end position="24"/>
    </location>
</feature>
<reference evidence="2" key="2">
    <citation type="journal article" date="2015" name="Fish Shellfish Immunol.">
        <title>Early steps in the European eel (Anguilla anguilla)-Vibrio vulnificus interaction in the gills: Role of the RtxA13 toxin.</title>
        <authorList>
            <person name="Callol A."/>
            <person name="Pajuelo D."/>
            <person name="Ebbesson L."/>
            <person name="Teles M."/>
            <person name="MacKenzie S."/>
            <person name="Amaro C."/>
        </authorList>
    </citation>
    <scope>NUCLEOTIDE SEQUENCE</scope>
</reference>